<dbReference type="Proteomes" id="UP001500350">
    <property type="component" value="Unassembled WGS sequence"/>
</dbReference>
<evidence type="ECO:0000313" key="2">
    <source>
        <dbReference type="EMBL" id="GAA1573752.1"/>
    </source>
</evidence>
<accession>A0ABP4P561</accession>
<organism evidence="2 3">
    <name type="scientific">Dermacoccus profundi</name>
    <dbReference type="NCBI Taxonomy" id="322602"/>
    <lineage>
        <taxon>Bacteria</taxon>
        <taxon>Bacillati</taxon>
        <taxon>Actinomycetota</taxon>
        <taxon>Actinomycetes</taxon>
        <taxon>Micrococcales</taxon>
        <taxon>Dermacoccaceae</taxon>
        <taxon>Dermacoccus</taxon>
    </lineage>
</organism>
<sequence length="83" mass="8876">MGTLTTIDQRGQEKGRTIADMVTSALARTRENREHSFTLVQGTSTDPPRPTPTRDICLTLPPLRNAAKAPVGDGGLSATHFSS</sequence>
<proteinExistence type="predicted"/>
<dbReference type="EMBL" id="BAAANW010000022">
    <property type="protein sequence ID" value="GAA1573752.1"/>
    <property type="molecule type" value="Genomic_DNA"/>
</dbReference>
<protein>
    <submittedName>
        <fullName evidence="2">Uncharacterized protein</fullName>
    </submittedName>
</protein>
<keyword evidence="3" id="KW-1185">Reference proteome</keyword>
<name>A0ABP4P561_9MICO</name>
<evidence type="ECO:0000313" key="3">
    <source>
        <dbReference type="Proteomes" id="UP001500350"/>
    </source>
</evidence>
<evidence type="ECO:0000256" key="1">
    <source>
        <dbReference type="SAM" id="MobiDB-lite"/>
    </source>
</evidence>
<gene>
    <name evidence="2" type="ORF">GCM10009763_21570</name>
</gene>
<comment type="caution">
    <text evidence="2">The sequence shown here is derived from an EMBL/GenBank/DDBJ whole genome shotgun (WGS) entry which is preliminary data.</text>
</comment>
<feature type="region of interest" description="Disordered" evidence="1">
    <location>
        <begin position="32"/>
        <end position="54"/>
    </location>
</feature>
<reference evidence="3" key="1">
    <citation type="journal article" date="2019" name="Int. J. Syst. Evol. Microbiol.">
        <title>The Global Catalogue of Microorganisms (GCM) 10K type strain sequencing project: providing services to taxonomists for standard genome sequencing and annotation.</title>
        <authorList>
            <consortium name="The Broad Institute Genomics Platform"/>
            <consortium name="The Broad Institute Genome Sequencing Center for Infectious Disease"/>
            <person name="Wu L."/>
            <person name="Ma J."/>
        </authorList>
    </citation>
    <scope>NUCLEOTIDE SEQUENCE [LARGE SCALE GENOMIC DNA]</scope>
    <source>
        <strain evidence="3">JCM 14589</strain>
    </source>
</reference>